<organism evidence="3 4">
    <name type="scientific">Pichia kudriavzevii</name>
    <name type="common">Yeast</name>
    <name type="synonym">Issatchenkia orientalis</name>
    <dbReference type="NCBI Taxonomy" id="4909"/>
    <lineage>
        <taxon>Eukaryota</taxon>
        <taxon>Fungi</taxon>
        <taxon>Dikarya</taxon>
        <taxon>Ascomycota</taxon>
        <taxon>Saccharomycotina</taxon>
        <taxon>Pichiomycetes</taxon>
        <taxon>Pichiales</taxon>
        <taxon>Pichiaceae</taxon>
        <taxon>Pichia</taxon>
    </lineage>
</organism>
<name>A0A2U9QZD0_PICKU</name>
<reference evidence="3 4" key="1">
    <citation type="submission" date="2018-06" db="EMBL/GenBank/DDBJ databases">
        <title>Population genomics shows no distinction between pathogenic Candida krusei and environmental Pichia kudriavzevii: One species, four names.</title>
        <authorList>
            <person name="Douglass A.P."/>
            <person name="Offei B."/>
            <person name="Braun-Galleani S."/>
            <person name="Coughlan A.Y."/>
            <person name="Martos A."/>
            <person name="Ortiz-Merino R.A."/>
            <person name="Byrne K.P."/>
            <person name="Wolfe K.H."/>
        </authorList>
    </citation>
    <scope>NUCLEOTIDE SEQUENCE [LARGE SCALE GENOMIC DNA]</scope>
    <source>
        <strain evidence="3 4">CBS573</strain>
    </source>
</reference>
<keyword evidence="1" id="KW-0479">Metal-binding</keyword>
<sequence length="1027" mass="116280">MDIHQGANSGWNFKNIPKQLNVSGASTSAFSVNSAPLSDRTNATSVTNTPCYHQTIKTSHINNIYDSNLLSSTPAPIRRKKFQQNLINVYECAFCNESLHHVFEGEKLVDLDCGHTLHFQCFHELTTPLPLFDKFNVDANTYIKHLKNEIICPSCGKETFCLGEDLNSHIQSTHFAPSFNDLGKKENEMTAIISKLENFNSMNIVASDVVGLAESKSDLIFKGETSHPHENTCTSNENPVTPQSQIGIKFWEREDEAISPRVSEFETHLRKKNVSFFQDEIVLSEVTLAPEFPSFSFDSCNSTIKTSCVVHFSTTEFEKPLESNKEEQLKAQISKNKITNIIINNFEDNILGPSNIDFLTIGSLVVFDYFDVNIKTNVFPHTQVFLFDSCLIILDSKGTQLLLYQQLDDRTFISSIYENNGSIIINLNSIKLPSVTLSSENKILLHKWYIILGKFSEQVDVSKSIPLIQVSTNAWDLLEDAPDETYADAVPEDIKIVNKLTSKGLELPSRFLKRQILRPDSIPKVLVVAIPLVNDEDYGIEDYEFASAIKDLLVGILNSLNESDKLGIVFLGDHLKHQSMIGNYYGCTGKDWEGWQIVLESITAEIISRRDNSTVYSQCDDGIHYIEVLSKLNFVKNDKKKESPLHEIIFISNEIICGVAITPSTGIGKLSSPVQNPFLEKPVINEKIDFNRRIAKLCEEYDVNFSFILLADEFRYEPYEILAMHYYLKSLVSIKDIETNNNDYNNKIKLYIALDLEKLNDVLFSKIENMHHITVKSLETRIEFPSNVKLLGYESPLGKVTINDNDNSSNDNSNNYLIKFKNLSSGFEKSLLFNIEVNYENVKVSSNSKINIANSTSRIITDNIESMFESHMDIKLQNDKDSPLCNDVTINLNIEKSNSIDFREVNAGDNLKVSIVPQLSGVSDVYFIKRKIQSLVIDTLWVSVLQVKNFDLEARDNAKESITRLIAKIWELSSSSELLNSAMVSKKGVERWTEVLVQRLETIIDGYSLRNYQLSNSKCVALYLELE</sequence>
<dbReference type="InterPro" id="IPR001841">
    <property type="entry name" value="Znf_RING"/>
</dbReference>
<accession>A0A2U9QZD0</accession>
<gene>
    <name evidence="3" type="ORF">C5L36_0A09690</name>
</gene>
<evidence type="ECO:0000256" key="1">
    <source>
        <dbReference type="PROSITE-ProRule" id="PRU00175"/>
    </source>
</evidence>
<dbReference type="VEuPathDB" id="FungiDB:C5L36_0A09690"/>
<proteinExistence type="predicted"/>
<dbReference type="OrthoDB" id="299997at2759"/>
<dbReference type="AlphaFoldDB" id="A0A2U9QZD0"/>
<dbReference type="EMBL" id="CP028773">
    <property type="protein sequence ID" value="AWU74380.1"/>
    <property type="molecule type" value="Genomic_DNA"/>
</dbReference>
<keyword evidence="1" id="KW-0862">Zinc</keyword>
<dbReference type="InterPro" id="IPR013083">
    <property type="entry name" value="Znf_RING/FYVE/PHD"/>
</dbReference>
<dbReference type="Proteomes" id="UP000249293">
    <property type="component" value="Chromosome 1"/>
</dbReference>
<dbReference type="GeneID" id="40382090"/>
<keyword evidence="1" id="KW-0863">Zinc-finger</keyword>
<dbReference type="STRING" id="4909.A0A2U9QZD0"/>
<protein>
    <recommendedName>
        <fullName evidence="2">RING-type domain-containing protein</fullName>
    </recommendedName>
</protein>
<dbReference type="KEGG" id="pkz:C5L36_0A09690"/>
<dbReference type="GO" id="GO:0008270">
    <property type="term" value="F:zinc ion binding"/>
    <property type="evidence" value="ECO:0007669"/>
    <property type="project" value="UniProtKB-KW"/>
</dbReference>
<evidence type="ECO:0000313" key="4">
    <source>
        <dbReference type="Proteomes" id="UP000249293"/>
    </source>
</evidence>
<dbReference type="Gene3D" id="3.30.40.10">
    <property type="entry name" value="Zinc/RING finger domain, C3HC4 (zinc finger)"/>
    <property type="match status" value="1"/>
</dbReference>
<evidence type="ECO:0000313" key="3">
    <source>
        <dbReference type="EMBL" id="AWU74380.1"/>
    </source>
</evidence>
<dbReference type="PROSITE" id="PS50089">
    <property type="entry name" value="ZF_RING_2"/>
    <property type="match status" value="1"/>
</dbReference>
<feature type="domain" description="RING-type" evidence="2">
    <location>
        <begin position="92"/>
        <end position="155"/>
    </location>
</feature>
<keyword evidence="4" id="KW-1185">Reference proteome</keyword>
<evidence type="ECO:0000259" key="2">
    <source>
        <dbReference type="PROSITE" id="PS50089"/>
    </source>
</evidence>
<dbReference type="RefSeq" id="XP_029319857.1">
    <property type="nucleotide sequence ID" value="XM_029463997.1"/>
</dbReference>